<keyword evidence="2" id="KW-1185">Reference proteome</keyword>
<evidence type="ECO:0000313" key="2">
    <source>
        <dbReference type="Proteomes" id="UP000032049"/>
    </source>
</evidence>
<evidence type="ECO:0000313" key="1">
    <source>
        <dbReference type="EMBL" id="KIO76529.1"/>
    </source>
</evidence>
<dbReference type="Proteomes" id="UP000032049">
    <property type="component" value="Unassembled WGS sequence"/>
</dbReference>
<dbReference type="EMBL" id="JXRA01000060">
    <property type="protein sequence ID" value="KIO76529.1"/>
    <property type="molecule type" value="Genomic_DNA"/>
</dbReference>
<proteinExistence type="predicted"/>
<accession>A0A0D0FVN8</accession>
<sequence>MFKILFKQYKDTSINIMIAFFGENIPFNIKKYRVNIKFSAFTVSRYTLLINQRSAEKVLLKQNMVT</sequence>
<comment type="caution">
    <text evidence="1">The sequence shown here is derived from an EMBL/GenBank/DDBJ whole genome shotgun (WGS) entry which is preliminary data.</text>
</comment>
<organism evidence="1 2">
    <name type="scientific">Pedobacter lusitanus</name>
    <dbReference type="NCBI Taxonomy" id="1503925"/>
    <lineage>
        <taxon>Bacteria</taxon>
        <taxon>Pseudomonadati</taxon>
        <taxon>Bacteroidota</taxon>
        <taxon>Sphingobacteriia</taxon>
        <taxon>Sphingobacteriales</taxon>
        <taxon>Sphingobacteriaceae</taxon>
        <taxon>Pedobacter</taxon>
    </lineage>
</organism>
<dbReference type="AlphaFoldDB" id="A0A0D0FVN8"/>
<reference evidence="1 2" key="1">
    <citation type="submission" date="2015-01" db="EMBL/GenBank/DDBJ databases">
        <title>Draft genome sequence of Pedobacter sp. NL19 isolated from sludge of an effluent treatment pond in an abandoned uranium mine.</title>
        <authorList>
            <person name="Santos T."/>
            <person name="Caetano T."/>
            <person name="Covas C."/>
            <person name="Cruz A."/>
            <person name="Mendo S."/>
        </authorList>
    </citation>
    <scope>NUCLEOTIDE SEQUENCE [LARGE SCALE GENOMIC DNA]</scope>
    <source>
        <strain evidence="1 2">NL19</strain>
    </source>
</reference>
<gene>
    <name evidence="1" type="ORF">TH53_14300</name>
</gene>
<name>A0A0D0FVN8_9SPHI</name>
<protein>
    <submittedName>
        <fullName evidence="1">Contig60, whole genome shotgun sequence</fullName>
    </submittedName>
</protein>